<organism evidence="5 6">
    <name type="scientific">Pseudomaricurvus hydrocarbonicus</name>
    <dbReference type="NCBI Taxonomy" id="1470433"/>
    <lineage>
        <taxon>Bacteria</taxon>
        <taxon>Pseudomonadati</taxon>
        <taxon>Pseudomonadota</taxon>
        <taxon>Gammaproteobacteria</taxon>
        <taxon>Cellvibrionales</taxon>
        <taxon>Cellvibrionaceae</taxon>
        <taxon>Pseudomaricurvus</taxon>
    </lineage>
</organism>
<dbReference type="PANTHER" id="PTHR43397">
    <property type="entry name" value="ERGOTHIONEINE BIOSYNTHESIS PROTEIN 1"/>
    <property type="match status" value="1"/>
</dbReference>
<dbReference type="EMBL" id="JAAONZ010000018">
    <property type="protein sequence ID" value="NHO67624.1"/>
    <property type="molecule type" value="Genomic_DNA"/>
</dbReference>
<feature type="region of interest" description="Disordered" evidence="3">
    <location>
        <begin position="1"/>
        <end position="20"/>
    </location>
</feature>
<dbReference type="InterPro" id="IPR029063">
    <property type="entry name" value="SAM-dependent_MTases_sf"/>
</dbReference>
<dbReference type="Proteomes" id="UP000787472">
    <property type="component" value="Unassembled WGS sequence"/>
</dbReference>
<evidence type="ECO:0000313" key="5">
    <source>
        <dbReference type="EMBL" id="NHO67624.1"/>
    </source>
</evidence>
<dbReference type="PIRSF" id="PIRSF018005">
    <property type="entry name" value="UCP018005"/>
    <property type="match status" value="1"/>
</dbReference>
<feature type="compositionally biased region" description="Polar residues" evidence="3">
    <location>
        <begin position="1"/>
        <end position="12"/>
    </location>
</feature>
<evidence type="ECO:0000313" key="6">
    <source>
        <dbReference type="Proteomes" id="UP000787472"/>
    </source>
</evidence>
<dbReference type="SUPFAM" id="SSF53335">
    <property type="entry name" value="S-adenosyl-L-methionine-dependent methyltransferases"/>
    <property type="match status" value="1"/>
</dbReference>
<dbReference type="NCBIfam" id="TIGR03438">
    <property type="entry name" value="egtD_ergothio"/>
    <property type="match status" value="1"/>
</dbReference>
<evidence type="ECO:0000256" key="3">
    <source>
        <dbReference type="SAM" id="MobiDB-lite"/>
    </source>
</evidence>
<keyword evidence="6" id="KW-1185">Reference proteome</keyword>
<dbReference type="RefSeq" id="WP_167190654.1">
    <property type="nucleotide sequence ID" value="NZ_JAAONZ010000018.1"/>
</dbReference>
<comment type="caution">
    <text evidence="5">The sequence shown here is derived from an EMBL/GenBank/DDBJ whole genome shotgun (WGS) entry which is preliminary data.</text>
</comment>
<dbReference type="Gene3D" id="3.40.50.150">
    <property type="entry name" value="Vaccinia Virus protein VP39"/>
    <property type="match status" value="1"/>
</dbReference>
<evidence type="ECO:0000256" key="2">
    <source>
        <dbReference type="ARBA" id="ARBA00022679"/>
    </source>
</evidence>
<keyword evidence="1 5" id="KW-0489">Methyltransferase</keyword>
<proteinExistence type="predicted"/>
<dbReference type="InterPro" id="IPR051128">
    <property type="entry name" value="EgtD_Methyltrsf_superfamily"/>
</dbReference>
<reference evidence="5" key="1">
    <citation type="submission" date="2020-03" db="EMBL/GenBank/DDBJ databases">
        <authorList>
            <person name="Guo F."/>
        </authorList>
    </citation>
    <scope>NUCLEOTIDE SEQUENCE</scope>
    <source>
        <strain evidence="5">JCM 30134</strain>
    </source>
</reference>
<dbReference type="Pfam" id="PF10017">
    <property type="entry name" value="Methyltransf_33"/>
    <property type="match status" value="1"/>
</dbReference>
<dbReference type="EC" id="2.1.1.44" evidence="5"/>
<dbReference type="InterPro" id="IPR019257">
    <property type="entry name" value="MeTrfase_dom"/>
</dbReference>
<sequence>MTTSIRTATTRQPNPPPADQFSLDVIEGLSRPQKKLSSMYLYDDAGSQLFDQITEQPEYYLTRTELEIIRSYGARFFAHLGNEAFNLFELGCGNGDKTIALFKQLQKAQQHCLFYPIDISQYAIDGLMRRIHQAFPLQRIDGQQGDYQQLLPRLKSVGLHSKNVVLFLGSNIGNYSSQDADSLLQDIYQGLNPGDLLLMGLDLTKDYQTMLAAYNDEQGMTRQFNLNLLQRMNQELGADFDLGKFQHYEIYNPLEQAMQSFLVATEHQTVTFKQLNFQVNFDAHEALWVESSHKYGLKEIDSMARRNGFEVVRHYTDSRQQFVDSLWQRL</sequence>
<evidence type="ECO:0000256" key="1">
    <source>
        <dbReference type="ARBA" id="ARBA00022603"/>
    </source>
</evidence>
<dbReference type="InterPro" id="IPR017804">
    <property type="entry name" value="MeTrfase_EgtD-like"/>
</dbReference>
<dbReference type="InterPro" id="IPR035094">
    <property type="entry name" value="EgtD"/>
</dbReference>
<dbReference type="PANTHER" id="PTHR43397:SF1">
    <property type="entry name" value="ERGOTHIONEINE BIOSYNTHESIS PROTEIN 1"/>
    <property type="match status" value="1"/>
</dbReference>
<gene>
    <name evidence="5" type="primary">egtD</name>
    <name evidence="5" type="ORF">G8770_18925</name>
</gene>
<dbReference type="GO" id="GO:0052706">
    <property type="term" value="F:L-histidine N(alpha)-methyltransferase activity"/>
    <property type="evidence" value="ECO:0007669"/>
    <property type="project" value="UniProtKB-EC"/>
</dbReference>
<accession>A0A9E5T471</accession>
<dbReference type="GO" id="GO:0032259">
    <property type="term" value="P:methylation"/>
    <property type="evidence" value="ECO:0007669"/>
    <property type="project" value="UniProtKB-KW"/>
</dbReference>
<dbReference type="AlphaFoldDB" id="A0A9E5T471"/>
<evidence type="ECO:0000259" key="4">
    <source>
        <dbReference type="Pfam" id="PF10017"/>
    </source>
</evidence>
<keyword evidence="2 5" id="KW-0808">Transferase</keyword>
<protein>
    <submittedName>
        <fullName evidence="5">L-histidine N(Alpha)-methyltransferase</fullName>
        <ecNumber evidence="5">2.1.1.44</ecNumber>
    </submittedName>
</protein>
<feature type="domain" description="Histidine-specific methyltransferase SAM-dependent" evidence="4">
    <location>
        <begin position="23"/>
        <end position="328"/>
    </location>
</feature>
<name>A0A9E5T471_9GAMM</name>